<reference evidence="5 6" key="1">
    <citation type="journal article" date="2020" name="Nature">
        <title>Bacterial chemolithoautotrophy via manganese oxidation.</title>
        <authorList>
            <person name="Yu H."/>
            <person name="Leadbetter J.R."/>
        </authorList>
    </citation>
    <scope>NUCLEOTIDE SEQUENCE [LARGE SCALE GENOMIC DNA]</scope>
    <source>
        <strain evidence="5 6">RBP-1</strain>
    </source>
</reference>
<dbReference type="PIRSF" id="PIRSF003073">
    <property type="entry name" value="DNAC_TnpB_IstB"/>
    <property type="match status" value="1"/>
</dbReference>
<dbReference type="RefSeq" id="WP_168110271.1">
    <property type="nucleotide sequence ID" value="NZ_VTOX01000019.1"/>
</dbReference>
<evidence type="ECO:0000313" key="5">
    <source>
        <dbReference type="EMBL" id="NKE69129.1"/>
    </source>
</evidence>
<evidence type="ECO:0000256" key="2">
    <source>
        <dbReference type="ARBA" id="ARBA00022741"/>
    </source>
</evidence>
<dbReference type="InterPro" id="IPR028350">
    <property type="entry name" value="DNAC/IstB-like"/>
</dbReference>
<keyword evidence="2" id="KW-0547">Nucleotide-binding</keyword>
<proteinExistence type="inferred from homology"/>
<feature type="domain" description="AAA+ ATPase" evidence="4">
    <location>
        <begin position="99"/>
        <end position="231"/>
    </location>
</feature>
<evidence type="ECO:0000259" key="4">
    <source>
        <dbReference type="SMART" id="SM00382"/>
    </source>
</evidence>
<gene>
    <name evidence="5" type="ORF">RAMLITH_25275</name>
</gene>
<dbReference type="SUPFAM" id="SSF52540">
    <property type="entry name" value="P-loop containing nucleoside triphosphate hydrolases"/>
    <property type="match status" value="1"/>
</dbReference>
<dbReference type="Pfam" id="PF01695">
    <property type="entry name" value="IstB_IS21"/>
    <property type="match status" value="1"/>
</dbReference>
<protein>
    <submittedName>
        <fullName evidence="5">ATP-binding protein</fullName>
    </submittedName>
</protein>
<dbReference type="SMART" id="SM00382">
    <property type="entry name" value="AAA"/>
    <property type="match status" value="1"/>
</dbReference>
<dbReference type="Gene3D" id="3.40.50.300">
    <property type="entry name" value="P-loop containing nucleotide triphosphate hydrolases"/>
    <property type="match status" value="1"/>
</dbReference>
<evidence type="ECO:0000256" key="3">
    <source>
        <dbReference type="ARBA" id="ARBA00022840"/>
    </source>
</evidence>
<dbReference type="PANTHER" id="PTHR30050">
    <property type="entry name" value="CHROMOSOMAL REPLICATION INITIATOR PROTEIN DNAA"/>
    <property type="match status" value="1"/>
</dbReference>
<comment type="similarity">
    <text evidence="1">Belongs to the IS21/IS1162 putative ATP-binding protein family.</text>
</comment>
<dbReference type="InterPro" id="IPR002611">
    <property type="entry name" value="IstB_ATP-bd"/>
</dbReference>
<dbReference type="AlphaFoldDB" id="A0A7X6I998"/>
<dbReference type="GO" id="GO:0006260">
    <property type="term" value="P:DNA replication"/>
    <property type="evidence" value="ECO:0007669"/>
    <property type="project" value="TreeGrafter"/>
</dbReference>
<dbReference type="PANTHER" id="PTHR30050:SF4">
    <property type="entry name" value="ATP-BINDING PROTEIN RV3427C IN INSERTION SEQUENCE-RELATED"/>
    <property type="match status" value="1"/>
</dbReference>
<keyword evidence="6" id="KW-1185">Reference proteome</keyword>
<dbReference type="GO" id="GO:0005524">
    <property type="term" value="F:ATP binding"/>
    <property type="evidence" value="ECO:0007669"/>
    <property type="project" value="UniProtKB-KW"/>
</dbReference>
<evidence type="ECO:0000313" key="6">
    <source>
        <dbReference type="Proteomes" id="UP000521868"/>
    </source>
</evidence>
<sequence>MNPVPELAPQLKQLRLSGILDSLEARNRQAIDGKLAYTEFLAMLVSDEVARREQKKFSLRLRRAQFRTNKTLEQFDFERLPKLNRALVNDLATGRYLQEKAPVLIVGPCGTGKSHLAQALGHCAVRQGVDVVFTTSAALTQGLNAARATGMYDRRLASLARVPLLIIDDFGLKPLRPPADEDLHDLVAERYEQAATIVTSNLDFTEWDQAFPANRLLASATLDRLRHNAYCMVLDGQSYRAPKLSPVAVKPRQPVAAAAKNGHA</sequence>
<dbReference type="CDD" id="cd00009">
    <property type="entry name" value="AAA"/>
    <property type="match status" value="1"/>
</dbReference>
<keyword evidence="3 5" id="KW-0067">ATP-binding</keyword>
<evidence type="ECO:0000256" key="1">
    <source>
        <dbReference type="ARBA" id="ARBA00008059"/>
    </source>
</evidence>
<dbReference type="Proteomes" id="UP000521868">
    <property type="component" value="Unassembled WGS sequence"/>
</dbReference>
<accession>A0A7X6I998</accession>
<name>A0A7X6I998_9BURK</name>
<dbReference type="EMBL" id="VTOX01000019">
    <property type="protein sequence ID" value="NKE69129.1"/>
    <property type="molecule type" value="Genomic_DNA"/>
</dbReference>
<organism evidence="5 6">
    <name type="scientific">Ramlibacter lithotrophicus</name>
    <dbReference type="NCBI Taxonomy" id="2606681"/>
    <lineage>
        <taxon>Bacteria</taxon>
        <taxon>Pseudomonadati</taxon>
        <taxon>Pseudomonadota</taxon>
        <taxon>Betaproteobacteria</taxon>
        <taxon>Burkholderiales</taxon>
        <taxon>Comamonadaceae</taxon>
        <taxon>Ramlibacter</taxon>
    </lineage>
</organism>
<dbReference type="InterPro" id="IPR027417">
    <property type="entry name" value="P-loop_NTPase"/>
</dbReference>
<comment type="caution">
    <text evidence="5">The sequence shown here is derived from an EMBL/GenBank/DDBJ whole genome shotgun (WGS) entry which is preliminary data.</text>
</comment>
<dbReference type="InterPro" id="IPR047661">
    <property type="entry name" value="IstB"/>
</dbReference>
<dbReference type="NCBIfam" id="NF038214">
    <property type="entry name" value="IS21_help_AAA"/>
    <property type="match status" value="1"/>
</dbReference>
<dbReference type="InterPro" id="IPR003593">
    <property type="entry name" value="AAA+_ATPase"/>
</dbReference>